<name>A0AAD4RBX5_9BILA</name>
<dbReference type="GO" id="GO:0004519">
    <property type="term" value="F:endonuclease activity"/>
    <property type="evidence" value="ECO:0007669"/>
    <property type="project" value="UniProtKB-KW"/>
</dbReference>
<reference evidence="2" key="1">
    <citation type="submission" date="2022-01" db="EMBL/GenBank/DDBJ databases">
        <title>Genome Sequence Resource for Two Populations of Ditylenchus destructor, the Migratory Endoparasitic Phytonematode.</title>
        <authorList>
            <person name="Zhang H."/>
            <person name="Lin R."/>
            <person name="Xie B."/>
        </authorList>
    </citation>
    <scope>NUCLEOTIDE SEQUENCE</scope>
    <source>
        <strain evidence="2">BazhouSP</strain>
    </source>
</reference>
<dbReference type="PANTHER" id="PTHR12121:SF37">
    <property type="entry name" value="2',5'-PHOSPHODIESTERASE 12"/>
    <property type="match status" value="1"/>
</dbReference>
<dbReference type="InterPro" id="IPR050410">
    <property type="entry name" value="CCR4/nocturin_mRNA_transcr"/>
</dbReference>
<dbReference type="GO" id="GO:0000288">
    <property type="term" value="P:nuclear-transcribed mRNA catabolic process, deadenylation-dependent decay"/>
    <property type="evidence" value="ECO:0007669"/>
    <property type="project" value="TreeGrafter"/>
</dbReference>
<dbReference type="EMBL" id="JAKKPZ010000002">
    <property type="protein sequence ID" value="KAI1725313.1"/>
    <property type="molecule type" value="Genomic_DNA"/>
</dbReference>
<protein>
    <submittedName>
        <fullName evidence="2">Endonuclease/Exonuclease/phosphatase family domain-containing protein</fullName>
    </submittedName>
</protein>
<sequence>MPIPYLHLNNLLSRVIPARSHQVFRFASFRRKYLTSENMALPSGKAFVWRRYEKATSKKPAEEQVEIAFDYKAASGNLERITMVRPLAGDFESTKSRIQHKIGSIHNPQLKKKTKKAKMDAEVATEVPAQDSVTVSITDSSGQLSVADKTGVTNFDAFYDEKSSRLCINSAYFQFVRNFPYIEKLALALSPIVGCPVPPSLDWRQDCDPPTSVDFQWYVTNEANISIASHDDEEFLTDPDFTFAGNGEFFCPAKEHAGKWLHLRLKIQRDEDWAIKSTAFRNHAVMDLDGEFMFEKRQREHCAEKLVGNRCRFVSYNVLADLYLDLKQEQSNLFFPYCPKEYQPASYRYPVVLKELKGYNADLMFLQEVDFRFYKRFLENFLSECGFTSEFQSKANVVNEGLVIAYNISKFRQVTSTSPSMIRLSELIDTDKYPENTDIVSLLDHQEHAPIKALLFEKPTVVQLVLIETLNGKPVLAVNTHLVCDPAYEMVKTIQALLCVRFISRIKKELDLRDIQILFAGDFNSLPDSAVVQLFTQGFVDAENPVWSGMGLSAKEDCIYESLAGYPEYTNYTKWDTDLGFCGCIDYIWASPAVSVEKVVPMPDHSLVTKHTAIPSAYQPSDHLPLICDVKI</sequence>
<gene>
    <name evidence="2" type="ORF">DdX_01969</name>
</gene>
<dbReference type="PANTHER" id="PTHR12121">
    <property type="entry name" value="CARBON CATABOLITE REPRESSOR PROTEIN 4"/>
    <property type="match status" value="1"/>
</dbReference>
<accession>A0AAD4RBX5</accession>
<keyword evidence="2" id="KW-0378">Hydrolase</keyword>
<dbReference type="GO" id="GO:0005739">
    <property type="term" value="C:mitochondrion"/>
    <property type="evidence" value="ECO:0007669"/>
    <property type="project" value="TreeGrafter"/>
</dbReference>
<dbReference type="Proteomes" id="UP001201812">
    <property type="component" value="Unassembled WGS sequence"/>
</dbReference>
<keyword evidence="2" id="KW-0255">Endonuclease</keyword>
<dbReference type="InterPro" id="IPR036691">
    <property type="entry name" value="Endo/exonu/phosph_ase_sf"/>
</dbReference>
<feature type="domain" description="Endonuclease/exonuclease/phosphatase" evidence="1">
    <location>
        <begin position="352"/>
        <end position="623"/>
    </location>
</feature>
<proteinExistence type="predicted"/>
<dbReference type="AlphaFoldDB" id="A0AAD4RBX5"/>
<dbReference type="Gene3D" id="3.60.10.10">
    <property type="entry name" value="Endonuclease/exonuclease/phosphatase"/>
    <property type="match status" value="1"/>
</dbReference>
<dbReference type="Pfam" id="PF03372">
    <property type="entry name" value="Exo_endo_phos"/>
    <property type="match status" value="1"/>
</dbReference>
<evidence type="ECO:0000313" key="3">
    <source>
        <dbReference type="Proteomes" id="UP001201812"/>
    </source>
</evidence>
<evidence type="ECO:0000259" key="1">
    <source>
        <dbReference type="Pfam" id="PF03372"/>
    </source>
</evidence>
<dbReference type="InterPro" id="IPR005135">
    <property type="entry name" value="Endo/exonuclease/phosphatase"/>
</dbReference>
<keyword evidence="2" id="KW-0540">Nuclease</keyword>
<dbReference type="GO" id="GO:0000175">
    <property type="term" value="F:3'-5'-RNA exonuclease activity"/>
    <property type="evidence" value="ECO:0007669"/>
    <property type="project" value="TreeGrafter"/>
</dbReference>
<dbReference type="SUPFAM" id="SSF56219">
    <property type="entry name" value="DNase I-like"/>
    <property type="match status" value="1"/>
</dbReference>
<organism evidence="2 3">
    <name type="scientific">Ditylenchus destructor</name>
    <dbReference type="NCBI Taxonomy" id="166010"/>
    <lineage>
        <taxon>Eukaryota</taxon>
        <taxon>Metazoa</taxon>
        <taxon>Ecdysozoa</taxon>
        <taxon>Nematoda</taxon>
        <taxon>Chromadorea</taxon>
        <taxon>Rhabditida</taxon>
        <taxon>Tylenchina</taxon>
        <taxon>Tylenchomorpha</taxon>
        <taxon>Sphaerularioidea</taxon>
        <taxon>Anguinidae</taxon>
        <taxon>Anguininae</taxon>
        <taxon>Ditylenchus</taxon>
    </lineage>
</organism>
<keyword evidence="3" id="KW-1185">Reference proteome</keyword>
<evidence type="ECO:0000313" key="2">
    <source>
        <dbReference type="EMBL" id="KAI1725313.1"/>
    </source>
</evidence>
<comment type="caution">
    <text evidence="2">The sequence shown here is derived from an EMBL/GenBank/DDBJ whole genome shotgun (WGS) entry which is preliminary data.</text>
</comment>